<protein>
    <submittedName>
        <fullName evidence="2">Uncharacterized protein</fullName>
    </submittedName>
</protein>
<sequence length="95" mass="10569">MAELLHLAWASRSALISTCSSCNENSMLAFSISISNVWHRYFLQVLKTLANRTDGSYTSSISHIMFGPHQQETPQSSDTNQQAACNSSLRFLATR</sequence>
<dbReference type="AlphaFoldDB" id="A0A0V1MJP5"/>
<organism evidence="2 3">
    <name type="scientific">Trichinella papuae</name>
    <dbReference type="NCBI Taxonomy" id="268474"/>
    <lineage>
        <taxon>Eukaryota</taxon>
        <taxon>Metazoa</taxon>
        <taxon>Ecdysozoa</taxon>
        <taxon>Nematoda</taxon>
        <taxon>Enoplea</taxon>
        <taxon>Dorylaimia</taxon>
        <taxon>Trichinellida</taxon>
        <taxon>Trichinellidae</taxon>
        <taxon>Trichinella</taxon>
    </lineage>
</organism>
<proteinExistence type="predicted"/>
<evidence type="ECO:0000313" key="1">
    <source>
        <dbReference type="EMBL" id="KRZ66170.1"/>
    </source>
</evidence>
<dbReference type="EMBL" id="JYDO01000260">
    <property type="protein sequence ID" value="KRZ66170.1"/>
    <property type="molecule type" value="Genomic_DNA"/>
</dbReference>
<accession>A0A0V1MJP5</accession>
<evidence type="ECO:0000313" key="3">
    <source>
        <dbReference type="Proteomes" id="UP000054843"/>
    </source>
</evidence>
<reference evidence="2 3" key="1">
    <citation type="submission" date="2015-01" db="EMBL/GenBank/DDBJ databases">
        <title>Evolution of Trichinella species and genotypes.</title>
        <authorList>
            <person name="Korhonen P.K."/>
            <person name="Edoardo P."/>
            <person name="Giuseppe L.R."/>
            <person name="Gasser R.B."/>
        </authorList>
    </citation>
    <scope>NUCLEOTIDE SEQUENCE [LARGE SCALE GENOMIC DNA]</scope>
    <source>
        <strain evidence="2">ISS1980</strain>
    </source>
</reference>
<evidence type="ECO:0000313" key="2">
    <source>
        <dbReference type="EMBL" id="KRZ72084.1"/>
    </source>
</evidence>
<gene>
    <name evidence="2" type="ORF">T10_10042</name>
    <name evidence="1" type="ORF">T10_4667</name>
</gene>
<dbReference type="OrthoDB" id="10447823at2759"/>
<dbReference type="Proteomes" id="UP000054843">
    <property type="component" value="Unassembled WGS sequence"/>
</dbReference>
<comment type="caution">
    <text evidence="2">The sequence shown here is derived from an EMBL/GenBank/DDBJ whole genome shotgun (WGS) entry which is preliminary data.</text>
</comment>
<name>A0A0V1MJP5_9BILA</name>
<dbReference type="EMBL" id="JYDO01000084">
    <property type="protein sequence ID" value="KRZ72084.1"/>
    <property type="molecule type" value="Genomic_DNA"/>
</dbReference>
<keyword evidence="3" id="KW-1185">Reference proteome</keyword>